<keyword evidence="4" id="KW-1185">Reference proteome</keyword>
<sequence>MSAARRNTAEETGRGTGGRAPRVDEGEVLATTLAGPPAPGRTWSARALADHLGISHATLTKVWRHWGYTPGESGPATLPSDPPCPRAELLGIWARGESAVLVLGQGARPRGQRGRAADADERRSIHTALAAQLDRVRDALPTADGAGALNGSAGDPGALVAALAERHPDSELHVLTWGEHAVPADPAAGQAAAQAASQAAWHRAGPGMSWYGTACAVALAELAEFPGRVRPVLSALTGAAQDHADDPQGPAFTWLRWEPAVQQAQAHPAPRAFNQLALGSYNEKLVIESIRQAVTLSRVEIAEQTGLTPQAVSRITRNLLTSGLLTEDERQPAGAGKPRVPLRLRPDAASAIGVHLDPEMITVVAVDLCGEVLDQRQMPLAGRREPSWCIEQMTRLALESAAAATPASEALLGVGVAVPGPLDTRAELLLDPPLFKGWEEVALRAELAERLDTTVIVEKDSTAAAIGERWLGAADRAGDFVYLYLGAGAGSGAFLNGDVYRGTTGNAGEVGSLCAINKGAVTDEGGPGSVPECAPISAVVDRAIAAGLVVPQGDGAYEWVCAAAARGDGRAVAVLEEVARVLGLGAVGFVDLLDVELVIIGGPAVLPSVAEIYRRGIAAAVNRFPLARHVRDVHVAQSRLNEAAAAVGAASSVFHEAFTPSLSTRARPARRA</sequence>
<dbReference type="SUPFAM" id="SSF46785">
    <property type="entry name" value="Winged helix' DNA-binding domain"/>
    <property type="match status" value="1"/>
</dbReference>
<dbReference type="SUPFAM" id="SSF53067">
    <property type="entry name" value="Actin-like ATPase domain"/>
    <property type="match status" value="1"/>
</dbReference>
<evidence type="ECO:0000313" key="4">
    <source>
        <dbReference type="Proteomes" id="UP001500902"/>
    </source>
</evidence>
<dbReference type="Proteomes" id="UP001500902">
    <property type="component" value="Unassembled WGS sequence"/>
</dbReference>
<evidence type="ECO:0000256" key="1">
    <source>
        <dbReference type="ARBA" id="ARBA00006479"/>
    </source>
</evidence>
<protein>
    <recommendedName>
        <fullName evidence="5">Sugar kinase of the NBD/HSP70 family, may contain an N-terminal HTH domain</fullName>
    </recommendedName>
</protein>
<dbReference type="Pfam" id="PF00480">
    <property type="entry name" value="ROK"/>
    <property type="match status" value="1"/>
</dbReference>
<reference evidence="4" key="1">
    <citation type="journal article" date="2019" name="Int. J. Syst. Evol. Microbiol.">
        <title>The Global Catalogue of Microorganisms (GCM) 10K type strain sequencing project: providing services to taxonomists for standard genome sequencing and annotation.</title>
        <authorList>
            <consortium name="The Broad Institute Genomics Platform"/>
            <consortium name="The Broad Institute Genome Sequencing Center for Infectious Disease"/>
            <person name="Wu L."/>
            <person name="Ma J."/>
        </authorList>
    </citation>
    <scope>NUCLEOTIDE SEQUENCE [LARGE SCALE GENOMIC DNA]</scope>
    <source>
        <strain evidence="4">JCM 16904</strain>
    </source>
</reference>
<evidence type="ECO:0000313" key="3">
    <source>
        <dbReference type="EMBL" id="GAA3694099.1"/>
    </source>
</evidence>
<dbReference type="PANTHER" id="PTHR18964:SF173">
    <property type="entry name" value="GLUCOKINASE"/>
    <property type="match status" value="1"/>
</dbReference>
<dbReference type="InterPro" id="IPR036390">
    <property type="entry name" value="WH_DNA-bd_sf"/>
</dbReference>
<proteinExistence type="inferred from homology"/>
<dbReference type="PANTHER" id="PTHR18964">
    <property type="entry name" value="ROK (REPRESSOR, ORF, KINASE) FAMILY"/>
    <property type="match status" value="1"/>
</dbReference>
<dbReference type="InterPro" id="IPR043129">
    <property type="entry name" value="ATPase_NBD"/>
</dbReference>
<dbReference type="InterPro" id="IPR036388">
    <property type="entry name" value="WH-like_DNA-bd_sf"/>
</dbReference>
<name>A0ABP7CTY4_9ACTN</name>
<dbReference type="CDD" id="cd23763">
    <property type="entry name" value="ASKHA_ATPase_ROK"/>
    <property type="match status" value="1"/>
</dbReference>
<comment type="caution">
    <text evidence="3">The sequence shown here is derived from an EMBL/GenBank/DDBJ whole genome shotgun (WGS) entry which is preliminary data.</text>
</comment>
<dbReference type="InterPro" id="IPR000600">
    <property type="entry name" value="ROK"/>
</dbReference>
<comment type="similarity">
    <text evidence="1">Belongs to the ROK (NagC/XylR) family.</text>
</comment>
<dbReference type="EMBL" id="BAAAZP010000140">
    <property type="protein sequence ID" value="GAA3694099.1"/>
    <property type="molecule type" value="Genomic_DNA"/>
</dbReference>
<evidence type="ECO:0000256" key="2">
    <source>
        <dbReference type="SAM" id="MobiDB-lite"/>
    </source>
</evidence>
<gene>
    <name evidence="3" type="ORF">GCM10022224_069540</name>
</gene>
<dbReference type="Gene3D" id="3.30.420.40">
    <property type="match status" value="2"/>
</dbReference>
<dbReference type="RefSeq" id="WP_344887577.1">
    <property type="nucleotide sequence ID" value="NZ_BAAAZP010000140.1"/>
</dbReference>
<organism evidence="3 4">
    <name type="scientific">Nonomuraea antimicrobica</name>
    <dbReference type="NCBI Taxonomy" id="561173"/>
    <lineage>
        <taxon>Bacteria</taxon>
        <taxon>Bacillati</taxon>
        <taxon>Actinomycetota</taxon>
        <taxon>Actinomycetes</taxon>
        <taxon>Streptosporangiales</taxon>
        <taxon>Streptosporangiaceae</taxon>
        <taxon>Nonomuraea</taxon>
    </lineage>
</organism>
<accession>A0ABP7CTY4</accession>
<feature type="region of interest" description="Disordered" evidence="2">
    <location>
        <begin position="1"/>
        <end position="26"/>
    </location>
</feature>
<evidence type="ECO:0008006" key="5">
    <source>
        <dbReference type="Google" id="ProtNLM"/>
    </source>
</evidence>
<dbReference type="Gene3D" id="1.10.10.10">
    <property type="entry name" value="Winged helix-like DNA-binding domain superfamily/Winged helix DNA-binding domain"/>
    <property type="match status" value="1"/>
</dbReference>